<dbReference type="GO" id="GO:0005262">
    <property type="term" value="F:calcium channel activity"/>
    <property type="evidence" value="ECO:0007669"/>
    <property type="project" value="TreeGrafter"/>
</dbReference>
<evidence type="ECO:0000313" key="7">
    <source>
        <dbReference type="EMBL" id="ERN42696.1"/>
    </source>
</evidence>
<dbReference type="PANTHER" id="PTHR10846">
    <property type="entry name" value="SODIUM/POTASSIUM/CALCIUM EXCHANGER"/>
    <property type="match status" value="1"/>
</dbReference>
<feature type="transmembrane region" description="Helical" evidence="5">
    <location>
        <begin position="363"/>
        <end position="388"/>
    </location>
</feature>
<dbReference type="InterPro" id="IPR004837">
    <property type="entry name" value="NaCa_Exmemb"/>
</dbReference>
<feature type="transmembrane region" description="Helical" evidence="5">
    <location>
        <begin position="274"/>
        <end position="296"/>
    </location>
</feature>
<dbReference type="GO" id="GO:0006874">
    <property type="term" value="P:intracellular calcium ion homeostasis"/>
    <property type="evidence" value="ECO:0007669"/>
    <property type="project" value="TreeGrafter"/>
</dbReference>
<organism evidence="7 8">
    <name type="scientific">Rubidibacter lacunae KORDI 51-2</name>
    <dbReference type="NCBI Taxonomy" id="582515"/>
    <lineage>
        <taxon>Bacteria</taxon>
        <taxon>Bacillati</taxon>
        <taxon>Cyanobacteriota</taxon>
        <taxon>Cyanophyceae</taxon>
        <taxon>Oscillatoriophycideae</taxon>
        <taxon>Chroococcales</taxon>
        <taxon>Aphanothecaceae</taxon>
        <taxon>Rubidibacter</taxon>
    </lineage>
</organism>
<dbReference type="eggNOG" id="COG0530">
    <property type="taxonomic scope" value="Bacteria"/>
</dbReference>
<evidence type="ECO:0000256" key="5">
    <source>
        <dbReference type="SAM" id="Phobius"/>
    </source>
</evidence>
<reference evidence="7 8" key="1">
    <citation type="submission" date="2013-05" db="EMBL/GenBank/DDBJ databases">
        <title>Draft genome sequence of Rubidibacter lacunae KORDI 51-2.</title>
        <authorList>
            <person name="Choi D.H."/>
            <person name="Noh J.H."/>
            <person name="Kwon K.-K."/>
            <person name="Lee J.-H."/>
            <person name="Ryu J.-Y."/>
        </authorList>
    </citation>
    <scope>NUCLEOTIDE SEQUENCE [LARGE SCALE GENOMIC DNA]</scope>
    <source>
        <strain evidence="7 8">KORDI 51-2</strain>
    </source>
</reference>
<feature type="transmembrane region" description="Helical" evidence="5">
    <location>
        <begin position="339"/>
        <end position="357"/>
    </location>
</feature>
<dbReference type="Pfam" id="PF01699">
    <property type="entry name" value="Na_Ca_ex"/>
    <property type="match status" value="2"/>
</dbReference>
<dbReference type="Proteomes" id="UP000016960">
    <property type="component" value="Unassembled WGS sequence"/>
</dbReference>
<dbReference type="NCBIfam" id="TIGR00367">
    <property type="entry name" value="calcium/sodium antiporter"/>
    <property type="match status" value="1"/>
</dbReference>
<feature type="transmembrane region" description="Helical" evidence="5">
    <location>
        <begin position="64"/>
        <end position="84"/>
    </location>
</feature>
<keyword evidence="3 5" id="KW-1133">Transmembrane helix</keyword>
<feature type="transmembrane region" description="Helical" evidence="5">
    <location>
        <begin position="210"/>
        <end position="228"/>
    </location>
</feature>
<dbReference type="STRING" id="582515.KR51_00005380"/>
<evidence type="ECO:0000313" key="8">
    <source>
        <dbReference type="Proteomes" id="UP000016960"/>
    </source>
</evidence>
<comment type="subcellular location">
    <subcellularLocation>
        <location evidence="1">Membrane</location>
        <topology evidence="1">Multi-pass membrane protein</topology>
    </subcellularLocation>
</comment>
<proteinExistence type="predicted"/>
<dbReference type="Gene3D" id="1.20.1420.30">
    <property type="entry name" value="NCX, central ion-binding region"/>
    <property type="match status" value="1"/>
</dbReference>
<dbReference type="PANTHER" id="PTHR10846:SF8">
    <property type="entry name" value="INNER MEMBRANE PROTEIN YRBG"/>
    <property type="match status" value="1"/>
</dbReference>
<dbReference type="EMBL" id="ASSJ01000008">
    <property type="protein sequence ID" value="ERN42696.1"/>
    <property type="molecule type" value="Genomic_DNA"/>
</dbReference>
<name>U5DLZ7_9CHRO</name>
<dbReference type="AlphaFoldDB" id="U5DLZ7"/>
<accession>U5DLZ7</accession>
<keyword evidence="4 5" id="KW-0472">Membrane</keyword>
<gene>
    <name evidence="7" type="ORF">KR51_00005380</name>
</gene>
<feature type="transmembrane region" description="Helical" evidence="5">
    <location>
        <begin position="39"/>
        <end position="57"/>
    </location>
</feature>
<feature type="transmembrane region" description="Helical" evidence="5">
    <location>
        <begin position="104"/>
        <end position="130"/>
    </location>
</feature>
<evidence type="ECO:0000259" key="6">
    <source>
        <dbReference type="Pfam" id="PF01699"/>
    </source>
</evidence>
<feature type="domain" description="Sodium/calcium exchanger membrane region" evidence="6">
    <location>
        <begin position="211"/>
        <end position="352"/>
    </location>
</feature>
<protein>
    <submittedName>
        <fullName evidence="7">K+-dependent Na+/Ca+ exchanger related-protein</fullName>
    </submittedName>
</protein>
<dbReference type="GO" id="GO:0008273">
    <property type="term" value="F:calcium, potassium:sodium antiporter activity"/>
    <property type="evidence" value="ECO:0007669"/>
    <property type="project" value="TreeGrafter"/>
</dbReference>
<comment type="caution">
    <text evidence="7">The sequence shown here is derived from an EMBL/GenBank/DDBJ whole genome shotgun (WGS) entry which is preliminary data.</text>
</comment>
<evidence type="ECO:0000256" key="3">
    <source>
        <dbReference type="ARBA" id="ARBA00022989"/>
    </source>
</evidence>
<dbReference type="GO" id="GO:0005886">
    <property type="term" value="C:plasma membrane"/>
    <property type="evidence" value="ECO:0007669"/>
    <property type="project" value="TreeGrafter"/>
</dbReference>
<evidence type="ECO:0000256" key="1">
    <source>
        <dbReference type="ARBA" id="ARBA00004141"/>
    </source>
</evidence>
<dbReference type="InParanoid" id="U5DLZ7"/>
<evidence type="ECO:0000256" key="2">
    <source>
        <dbReference type="ARBA" id="ARBA00022692"/>
    </source>
</evidence>
<feature type="transmembrane region" description="Helical" evidence="5">
    <location>
        <begin position="308"/>
        <end position="327"/>
    </location>
</feature>
<keyword evidence="8" id="KW-1185">Reference proteome</keyword>
<feature type="transmembrane region" description="Helical" evidence="5">
    <location>
        <begin position="160"/>
        <end position="178"/>
    </location>
</feature>
<dbReference type="InterPro" id="IPR004481">
    <property type="entry name" value="K/Na/Ca-exchanger"/>
</dbReference>
<keyword evidence="2 5" id="KW-0812">Transmembrane</keyword>
<feature type="domain" description="Sodium/calcium exchanger membrane region" evidence="6">
    <location>
        <begin position="39"/>
        <end position="178"/>
    </location>
</feature>
<dbReference type="InterPro" id="IPR044880">
    <property type="entry name" value="NCX_ion-bd_dom_sf"/>
</dbReference>
<feature type="transmembrane region" description="Helical" evidence="5">
    <location>
        <begin position="137"/>
        <end position="154"/>
    </location>
</feature>
<sequence length="398" mass="41787">MKRLGDGTRGESLVCRNRTRLRSTLVQQLRQTAMTFSDVALFAIGLVLLIAGAELLVRGAARLAALAGISPLAIGLTVVAYGTSTPELAVSLRANFTAQAGISVGNIVGSNICNVLLILGISATLAPLIVQQQLVRLDVPIMIGVSVLMLMFGLDGAIDRADGILFVVGAIVYTWFLLHQSRRRSDPNDPDSAEVALPESASTGEWVQDLGLIFGGAALLLFGSRWLVTGATAIARSFGLSELVIGLTVVALGTSLPEGATSVVASLRGERDIAVGNVVGSNIFNILAVLGLASVVAPNGVAISDPALNLDIPIMIAVAVACLPIFVTGNQISRWEGGLFLLYYLAYVAFLILDSTQHEQLPMFSAAMLGFALPLTGVTLGVLTVSSLRRKRQRSKLD</sequence>
<evidence type="ECO:0000256" key="4">
    <source>
        <dbReference type="ARBA" id="ARBA00023136"/>
    </source>
</evidence>
<dbReference type="PATRIC" id="fig|582515.4.peg.610"/>